<evidence type="ECO:0000313" key="6">
    <source>
        <dbReference type="EMBL" id="KAJ7202138.1"/>
    </source>
</evidence>
<reference evidence="6" key="1">
    <citation type="submission" date="2023-03" db="EMBL/GenBank/DDBJ databases">
        <title>Massive genome expansion in bonnet fungi (Mycena s.s.) driven by repeated elements and novel gene families across ecological guilds.</title>
        <authorList>
            <consortium name="Lawrence Berkeley National Laboratory"/>
            <person name="Harder C.B."/>
            <person name="Miyauchi S."/>
            <person name="Viragh M."/>
            <person name="Kuo A."/>
            <person name="Thoen E."/>
            <person name="Andreopoulos B."/>
            <person name="Lu D."/>
            <person name="Skrede I."/>
            <person name="Drula E."/>
            <person name="Henrissat B."/>
            <person name="Morin E."/>
            <person name="Kohler A."/>
            <person name="Barry K."/>
            <person name="LaButti K."/>
            <person name="Morin E."/>
            <person name="Salamov A."/>
            <person name="Lipzen A."/>
            <person name="Mereny Z."/>
            <person name="Hegedus B."/>
            <person name="Baldrian P."/>
            <person name="Stursova M."/>
            <person name="Weitz H."/>
            <person name="Taylor A."/>
            <person name="Grigoriev I.V."/>
            <person name="Nagy L.G."/>
            <person name="Martin F."/>
            <person name="Kauserud H."/>
        </authorList>
    </citation>
    <scope>NUCLEOTIDE SEQUENCE</scope>
    <source>
        <strain evidence="6">9144</strain>
    </source>
</reference>
<organism evidence="6 7">
    <name type="scientific">Mycena pura</name>
    <dbReference type="NCBI Taxonomy" id="153505"/>
    <lineage>
        <taxon>Eukaryota</taxon>
        <taxon>Fungi</taxon>
        <taxon>Dikarya</taxon>
        <taxon>Basidiomycota</taxon>
        <taxon>Agaricomycotina</taxon>
        <taxon>Agaricomycetes</taxon>
        <taxon>Agaricomycetidae</taxon>
        <taxon>Agaricales</taxon>
        <taxon>Marasmiineae</taxon>
        <taxon>Mycenaceae</taxon>
        <taxon>Mycena</taxon>
    </lineage>
</organism>
<dbReference type="EMBL" id="JARJCW010000056">
    <property type="protein sequence ID" value="KAJ7202138.1"/>
    <property type="molecule type" value="Genomic_DNA"/>
</dbReference>
<dbReference type="InterPro" id="IPR016163">
    <property type="entry name" value="Ald_DH_C"/>
</dbReference>
<evidence type="ECO:0000256" key="3">
    <source>
        <dbReference type="PROSITE-ProRule" id="PRU10007"/>
    </source>
</evidence>
<sequence>MPGTCSLDFDTPSYKGTITFNTGLFIDGKWVDPVEPDTIDVINPSTGRVITAVSVGSSKDVDIAVKAAQKARFSYSLPLPAHSHQAYKTTWGLKCPGTSRGKLLTRLAELLERDSAEIAALEAINVGKPYHVAKSADLAGSINYIRYFGGWADKIQGKTIETTEKKLAYTRHEPFGVVGQIIPCGTSLLMLAWKIAPALATGNTIVLKPSEMTPLSALRFVDLIVEAGFPPGVVNIVNGYGPTVGQAISEHMDIYKIAFTGSTLVGRKILDASARTNLKVVTLELGGKSPTIVFDDCDLEQTIKWATQAITLTVLFLGQSCVAGSRIFVQEGIYPQFMERFTKLVQNLAQAVGDPFSASTRHGPQASVSQTQFDRIMGYISSGKASGATVHTGGERHGTEGFFIQPTIFTDVTPDMRIVQEEIFGPVAVVMKFKTEEEVIEAANATVYGLSCCVFSENIKRALRVAHALEAGSAFVNSSQTVDPAVPFGGFKQSGLGREHGEYALATYTQVKGVHVNLGVKL</sequence>
<gene>
    <name evidence="6" type="ORF">GGX14DRAFT_370627</name>
</gene>
<proteinExistence type="inferred from homology"/>
<keyword evidence="7" id="KW-1185">Reference proteome</keyword>
<dbReference type="FunFam" id="3.40.605.10:FF:000050">
    <property type="entry name" value="Aldehyde dehydrogenase, mitochondrial"/>
    <property type="match status" value="1"/>
</dbReference>
<dbReference type="GO" id="GO:0004030">
    <property type="term" value="F:aldehyde dehydrogenase [NAD(P)+] activity"/>
    <property type="evidence" value="ECO:0007669"/>
    <property type="project" value="UniProtKB-ARBA"/>
</dbReference>
<dbReference type="InterPro" id="IPR015590">
    <property type="entry name" value="Aldehyde_DH_dom"/>
</dbReference>
<evidence type="ECO:0000313" key="7">
    <source>
        <dbReference type="Proteomes" id="UP001219525"/>
    </source>
</evidence>
<dbReference type="CDD" id="cd07091">
    <property type="entry name" value="ALDH_F1-2_Ald2-like"/>
    <property type="match status" value="1"/>
</dbReference>
<dbReference type="AlphaFoldDB" id="A0AAD6Y8H9"/>
<dbReference type="InterPro" id="IPR016162">
    <property type="entry name" value="Ald_DH_N"/>
</dbReference>
<feature type="domain" description="Aldehyde dehydrogenase" evidence="5">
    <location>
        <begin position="30"/>
        <end position="513"/>
    </location>
</feature>
<protein>
    <submittedName>
        <fullName evidence="6">Aldehyde dehydrogenase</fullName>
    </submittedName>
</protein>
<dbReference type="Gene3D" id="3.40.605.10">
    <property type="entry name" value="Aldehyde Dehydrogenase, Chain A, domain 1"/>
    <property type="match status" value="1"/>
</dbReference>
<evidence type="ECO:0000256" key="2">
    <source>
        <dbReference type="ARBA" id="ARBA00023002"/>
    </source>
</evidence>
<evidence type="ECO:0000259" key="5">
    <source>
        <dbReference type="Pfam" id="PF00171"/>
    </source>
</evidence>
<evidence type="ECO:0000256" key="4">
    <source>
        <dbReference type="RuleBase" id="RU003345"/>
    </source>
</evidence>
<dbReference type="Pfam" id="PF00171">
    <property type="entry name" value="Aldedh"/>
    <property type="match status" value="1"/>
</dbReference>
<evidence type="ECO:0000256" key="1">
    <source>
        <dbReference type="ARBA" id="ARBA00009986"/>
    </source>
</evidence>
<comment type="similarity">
    <text evidence="1 4">Belongs to the aldehyde dehydrogenase family.</text>
</comment>
<dbReference type="Gene3D" id="3.40.309.10">
    <property type="entry name" value="Aldehyde Dehydrogenase, Chain A, domain 2"/>
    <property type="match status" value="1"/>
</dbReference>
<dbReference type="PROSITE" id="PS00687">
    <property type="entry name" value="ALDEHYDE_DEHYDR_GLU"/>
    <property type="match status" value="1"/>
</dbReference>
<accession>A0AAD6Y8H9</accession>
<comment type="caution">
    <text evidence="6">The sequence shown here is derived from an EMBL/GenBank/DDBJ whole genome shotgun (WGS) entry which is preliminary data.</text>
</comment>
<dbReference type="FunFam" id="3.40.605.10:FF:000026">
    <property type="entry name" value="Aldehyde dehydrogenase, putative"/>
    <property type="match status" value="1"/>
</dbReference>
<dbReference type="SUPFAM" id="SSF53720">
    <property type="entry name" value="ALDH-like"/>
    <property type="match status" value="1"/>
</dbReference>
<name>A0AAD6Y8H9_9AGAR</name>
<dbReference type="Proteomes" id="UP001219525">
    <property type="component" value="Unassembled WGS sequence"/>
</dbReference>
<keyword evidence="2 4" id="KW-0560">Oxidoreductase</keyword>
<dbReference type="InterPro" id="IPR016161">
    <property type="entry name" value="Ald_DH/histidinol_DH"/>
</dbReference>
<feature type="active site" evidence="3">
    <location>
        <position position="284"/>
    </location>
</feature>
<dbReference type="FunFam" id="3.40.309.10:FF:000012">
    <property type="entry name" value="Betaine aldehyde dehydrogenase"/>
    <property type="match status" value="1"/>
</dbReference>
<dbReference type="InterPro" id="IPR029510">
    <property type="entry name" value="Ald_DH_CS_GLU"/>
</dbReference>
<dbReference type="PANTHER" id="PTHR11699">
    <property type="entry name" value="ALDEHYDE DEHYDROGENASE-RELATED"/>
    <property type="match status" value="1"/>
</dbReference>